<dbReference type="Gene3D" id="3.30.365.10">
    <property type="entry name" value="Aldehyde oxidase/xanthine dehydrogenase, molybdopterin binding domain"/>
    <property type="match status" value="4"/>
</dbReference>
<evidence type="ECO:0000313" key="4">
    <source>
        <dbReference type="EMBL" id="MCK8787054.1"/>
    </source>
</evidence>
<reference evidence="4" key="1">
    <citation type="submission" date="2022-04" db="EMBL/GenBank/DDBJ databases">
        <title>Roseomonas acroporae sp. nov., isolated from coral Acropora digitifera.</title>
        <authorList>
            <person name="Sun H."/>
        </authorList>
    </citation>
    <scope>NUCLEOTIDE SEQUENCE</scope>
    <source>
        <strain evidence="4">NAR14</strain>
    </source>
</reference>
<evidence type="ECO:0000256" key="1">
    <source>
        <dbReference type="ARBA" id="ARBA00022505"/>
    </source>
</evidence>
<dbReference type="Gene3D" id="3.90.1170.50">
    <property type="entry name" value="Aldehyde oxidase/xanthine dehydrogenase, a/b hammerhead"/>
    <property type="match status" value="1"/>
</dbReference>
<evidence type="ECO:0000256" key="2">
    <source>
        <dbReference type="ARBA" id="ARBA00023002"/>
    </source>
</evidence>
<accession>A0A9X1YAB6</accession>
<sequence length="753" mass="76727">MPDGSAQNGEARQQGWIGRARRRREDAALLTGAGRFAADLPRPPGCLHAAFARAAEASGVLRQVDLSAALGLPGVVAAFAGADCVPAGEPAVNRFFPDLPASRFLPLARDRVAAAGQPLAIVLAESAMAALDGAEAVLAELEPLDPEATEPAFAGQWRSGDAEAAFAAAAHVVRAGIRHSRLAPAAMEPRAALAVPREGGGLTIHLSTQTPHRALADLAAILGLDPAAIRVVAGDVGGSFGAKASLHPEEAAVAWAALRLGRPVSWQATRSEEMLTATQGRGQHLRGELALDAGGRATALRAVIETPLGHRLPYSAAVPGRNAARCLPGPYAVPAVDIALAGHFDHRAPMGIYRGAGRPEAAMLMERLMEAAGRATGLGSEEIRRRNLLPPEALPHRTPTGEVLDSGDYPALLARVLEMGAGLREACAARRARGELVGLGLALYVEPCGQGWESARLTLAPDGRILAATGATAQGQGRETAYAQIVADALRVADAEVEVLHGDTATTPPGIGALASRSTGIGGGALMQAAAALEAKALPVAARLLQSPPEALRPAPGGFAVAGAPGRQAGWAAIAAATPADPLEAEAVFHAPGEAWACGAVLALVAIEAETGIATVERLDWVDDIGTVVNPMLAKGQMLGGLLQGVGEALLERVAYDEAGQLLSGSFMDYAMPRADDAPLETRLGAPAHPSPAGNSPLGAKGVGEAGCIGVPAAVVNAVADALAARGVTLDSLALPLTQESIWRALNSGGSER</sequence>
<organism evidence="4 5">
    <name type="scientific">Roseomonas acroporae</name>
    <dbReference type="NCBI Taxonomy" id="2937791"/>
    <lineage>
        <taxon>Bacteria</taxon>
        <taxon>Pseudomonadati</taxon>
        <taxon>Pseudomonadota</taxon>
        <taxon>Alphaproteobacteria</taxon>
        <taxon>Acetobacterales</taxon>
        <taxon>Roseomonadaceae</taxon>
        <taxon>Roseomonas</taxon>
    </lineage>
</organism>
<dbReference type="SUPFAM" id="SSF56003">
    <property type="entry name" value="Molybdenum cofactor-binding domain"/>
    <property type="match status" value="1"/>
</dbReference>
<keyword evidence="5" id="KW-1185">Reference proteome</keyword>
<dbReference type="InterPro" id="IPR037165">
    <property type="entry name" value="AldOxase/xan_DH_Mopterin-bd_sf"/>
</dbReference>
<dbReference type="InterPro" id="IPR036856">
    <property type="entry name" value="Ald_Oxase/Xan_DH_a/b_sf"/>
</dbReference>
<feature type="domain" description="Aldehyde oxidase/xanthine dehydrogenase a/b hammerhead" evidence="3">
    <location>
        <begin position="31"/>
        <end position="145"/>
    </location>
</feature>
<dbReference type="RefSeq" id="WP_248669109.1">
    <property type="nucleotide sequence ID" value="NZ_JALPRX010000104.1"/>
</dbReference>
<dbReference type="PANTHER" id="PTHR11908:SF132">
    <property type="entry name" value="ALDEHYDE OXIDASE 1-RELATED"/>
    <property type="match status" value="1"/>
</dbReference>
<dbReference type="Proteomes" id="UP001139516">
    <property type="component" value="Unassembled WGS sequence"/>
</dbReference>
<dbReference type="PANTHER" id="PTHR11908">
    <property type="entry name" value="XANTHINE DEHYDROGENASE"/>
    <property type="match status" value="1"/>
</dbReference>
<dbReference type="Pfam" id="PF01315">
    <property type="entry name" value="Ald_Xan_dh_C"/>
    <property type="match status" value="1"/>
</dbReference>
<dbReference type="SUPFAM" id="SSF54665">
    <property type="entry name" value="CO dehydrogenase molybdoprotein N-domain-like"/>
    <property type="match status" value="1"/>
</dbReference>
<protein>
    <submittedName>
        <fullName evidence="4">Xanthine dehydrogenase family protein molybdopterin-binding subunit</fullName>
    </submittedName>
</protein>
<dbReference type="AlphaFoldDB" id="A0A9X1YAB6"/>
<dbReference type="SMART" id="SM01008">
    <property type="entry name" value="Ald_Xan_dh_C"/>
    <property type="match status" value="1"/>
</dbReference>
<evidence type="ECO:0000259" key="3">
    <source>
        <dbReference type="SMART" id="SM01008"/>
    </source>
</evidence>
<dbReference type="InterPro" id="IPR000674">
    <property type="entry name" value="Ald_Oxase/Xan_DH_a/b"/>
</dbReference>
<dbReference type="EMBL" id="JALPRX010000104">
    <property type="protein sequence ID" value="MCK8787054.1"/>
    <property type="molecule type" value="Genomic_DNA"/>
</dbReference>
<keyword evidence="2" id="KW-0560">Oxidoreductase</keyword>
<proteinExistence type="predicted"/>
<dbReference type="InterPro" id="IPR046867">
    <property type="entry name" value="AldOxase/xan_DH_MoCoBD2"/>
</dbReference>
<comment type="caution">
    <text evidence="4">The sequence shown here is derived from an EMBL/GenBank/DDBJ whole genome shotgun (WGS) entry which is preliminary data.</text>
</comment>
<dbReference type="GO" id="GO:0016491">
    <property type="term" value="F:oxidoreductase activity"/>
    <property type="evidence" value="ECO:0007669"/>
    <property type="project" value="UniProtKB-KW"/>
</dbReference>
<gene>
    <name evidence="4" type="ORF">M0638_22010</name>
</gene>
<dbReference type="GO" id="GO:0005506">
    <property type="term" value="F:iron ion binding"/>
    <property type="evidence" value="ECO:0007669"/>
    <property type="project" value="InterPro"/>
</dbReference>
<dbReference type="Pfam" id="PF20256">
    <property type="entry name" value="MoCoBD_2"/>
    <property type="match status" value="1"/>
</dbReference>
<keyword evidence="1" id="KW-0500">Molybdenum</keyword>
<dbReference type="InterPro" id="IPR016208">
    <property type="entry name" value="Ald_Oxase/xanthine_DH-like"/>
</dbReference>
<dbReference type="InterPro" id="IPR008274">
    <property type="entry name" value="AldOxase/xan_DH_MoCoBD1"/>
</dbReference>
<dbReference type="Pfam" id="PF02738">
    <property type="entry name" value="MoCoBD_1"/>
    <property type="match status" value="1"/>
</dbReference>
<evidence type="ECO:0000313" key="5">
    <source>
        <dbReference type="Proteomes" id="UP001139516"/>
    </source>
</evidence>
<name>A0A9X1YAB6_9PROT</name>